<dbReference type="AlphaFoldDB" id="A0A2K1QFP3"/>
<dbReference type="Pfam" id="PF00176">
    <property type="entry name" value="SNF2-rel_dom"/>
    <property type="match status" value="1"/>
</dbReference>
<dbReference type="SMART" id="SM00487">
    <property type="entry name" value="DEXDc"/>
    <property type="match status" value="1"/>
</dbReference>
<feature type="compositionally biased region" description="Basic and acidic residues" evidence="11">
    <location>
        <begin position="266"/>
        <end position="282"/>
    </location>
</feature>
<dbReference type="InterPro" id="IPR014001">
    <property type="entry name" value="Helicase_ATP-bd"/>
</dbReference>
<dbReference type="FunFam" id="3.40.50.10810:FF:000014">
    <property type="entry name" value="SWI/SNF-related matrix-associated actin-dependent regulator of chromatin subfamily A containing DEAD/H box 1"/>
    <property type="match status" value="1"/>
</dbReference>
<evidence type="ECO:0000256" key="1">
    <source>
        <dbReference type="ARBA" id="ARBA00004123"/>
    </source>
</evidence>
<dbReference type="EMBL" id="NKHZ01000089">
    <property type="protein sequence ID" value="PNS13958.1"/>
    <property type="molecule type" value="Genomic_DNA"/>
</dbReference>
<accession>A0A2K1QFP3</accession>
<comment type="caution">
    <text evidence="14">The sequence shown here is derived from an EMBL/GenBank/DDBJ whole genome shotgun (WGS) entry which is preliminary data.</text>
</comment>
<keyword evidence="6" id="KW-0347">Helicase</keyword>
<organism evidence="14 15">
    <name type="scientific">Sphaceloma murrayae</name>
    <dbReference type="NCBI Taxonomy" id="2082308"/>
    <lineage>
        <taxon>Eukaryota</taxon>
        <taxon>Fungi</taxon>
        <taxon>Dikarya</taxon>
        <taxon>Ascomycota</taxon>
        <taxon>Pezizomycotina</taxon>
        <taxon>Dothideomycetes</taxon>
        <taxon>Dothideomycetidae</taxon>
        <taxon>Myriangiales</taxon>
        <taxon>Elsinoaceae</taxon>
        <taxon>Sphaceloma</taxon>
    </lineage>
</organism>
<feature type="domain" description="Helicase ATP-binding" evidence="12">
    <location>
        <begin position="514"/>
        <end position="682"/>
    </location>
</feature>
<feature type="compositionally biased region" description="Acidic residues" evidence="11">
    <location>
        <begin position="1122"/>
        <end position="1132"/>
    </location>
</feature>
<feature type="region of interest" description="Disordered" evidence="11">
    <location>
        <begin position="457"/>
        <end position="478"/>
    </location>
</feature>
<evidence type="ECO:0000256" key="5">
    <source>
        <dbReference type="ARBA" id="ARBA00022801"/>
    </source>
</evidence>
<evidence type="ECO:0000313" key="15">
    <source>
        <dbReference type="Proteomes" id="UP000243797"/>
    </source>
</evidence>
<keyword evidence="10" id="KW-0539">Nucleus</keyword>
<dbReference type="InParanoid" id="A0A2K1QFP3"/>
<keyword evidence="15" id="KW-1185">Reference proteome</keyword>
<evidence type="ECO:0000256" key="4">
    <source>
        <dbReference type="ARBA" id="ARBA00022741"/>
    </source>
</evidence>
<feature type="domain" description="Helicase C-terminal" evidence="13">
    <location>
        <begin position="880"/>
        <end position="1045"/>
    </location>
</feature>
<dbReference type="Proteomes" id="UP000243797">
    <property type="component" value="Unassembled WGS sequence"/>
</dbReference>
<dbReference type="GO" id="GO:0005524">
    <property type="term" value="F:ATP binding"/>
    <property type="evidence" value="ECO:0007669"/>
    <property type="project" value="UniProtKB-KW"/>
</dbReference>
<dbReference type="InterPro" id="IPR038718">
    <property type="entry name" value="SNF2-like_sf"/>
</dbReference>
<feature type="compositionally biased region" description="Acidic residues" evidence="11">
    <location>
        <begin position="1072"/>
        <end position="1081"/>
    </location>
</feature>
<comment type="similarity">
    <text evidence="2">Belongs to the SNF2/RAD54 helicase family.</text>
</comment>
<dbReference type="GO" id="GO:0005634">
    <property type="term" value="C:nucleus"/>
    <property type="evidence" value="ECO:0007669"/>
    <property type="project" value="UniProtKB-SubCell"/>
</dbReference>
<proteinExistence type="inferred from homology"/>
<feature type="compositionally biased region" description="Polar residues" evidence="11">
    <location>
        <begin position="76"/>
        <end position="92"/>
    </location>
</feature>
<feature type="compositionally biased region" description="Low complexity" evidence="11">
    <location>
        <begin position="57"/>
        <end position="75"/>
    </location>
</feature>
<dbReference type="PANTHER" id="PTHR10799">
    <property type="entry name" value="SNF2/RAD54 HELICASE FAMILY"/>
    <property type="match status" value="1"/>
</dbReference>
<feature type="region of interest" description="Disordered" evidence="11">
    <location>
        <begin position="1047"/>
        <end position="1165"/>
    </location>
</feature>
<keyword evidence="5" id="KW-0378">Hydrolase</keyword>
<name>A0A2K1QFP3_9PEZI</name>
<evidence type="ECO:0000256" key="2">
    <source>
        <dbReference type="ARBA" id="ARBA00007025"/>
    </source>
</evidence>
<keyword evidence="9" id="KW-0238">DNA-binding</keyword>
<evidence type="ECO:0000256" key="9">
    <source>
        <dbReference type="ARBA" id="ARBA00023125"/>
    </source>
</evidence>
<protein>
    <recommendedName>
        <fullName evidence="3">DNA helicase</fullName>
        <ecNumber evidence="3">3.6.4.12</ecNumber>
    </recommendedName>
</protein>
<dbReference type="Gene3D" id="3.40.50.300">
    <property type="entry name" value="P-loop containing nucleotide triphosphate hydrolases"/>
    <property type="match status" value="1"/>
</dbReference>
<dbReference type="InterPro" id="IPR001650">
    <property type="entry name" value="Helicase_C-like"/>
</dbReference>
<gene>
    <name evidence="14" type="ORF">CAC42_1449</name>
</gene>
<dbReference type="PROSITE" id="PS51194">
    <property type="entry name" value="HELICASE_CTER"/>
    <property type="match status" value="1"/>
</dbReference>
<evidence type="ECO:0000313" key="14">
    <source>
        <dbReference type="EMBL" id="PNS13958.1"/>
    </source>
</evidence>
<comment type="subcellular location">
    <subcellularLocation>
        <location evidence="1">Nucleus</location>
    </subcellularLocation>
</comment>
<feature type="compositionally biased region" description="Polar residues" evidence="11">
    <location>
        <begin position="17"/>
        <end position="34"/>
    </location>
</feature>
<dbReference type="GO" id="GO:0016787">
    <property type="term" value="F:hydrolase activity"/>
    <property type="evidence" value="ECO:0007669"/>
    <property type="project" value="UniProtKB-KW"/>
</dbReference>
<evidence type="ECO:0000259" key="13">
    <source>
        <dbReference type="PROSITE" id="PS51194"/>
    </source>
</evidence>
<dbReference type="GO" id="GO:0003678">
    <property type="term" value="F:DNA helicase activity"/>
    <property type="evidence" value="ECO:0007669"/>
    <property type="project" value="UniProtKB-EC"/>
</dbReference>
<dbReference type="STRING" id="2082308.A0A2K1QFP3"/>
<dbReference type="FunCoup" id="A0A2K1QFP3">
    <property type="interactions" value="36"/>
</dbReference>
<keyword evidence="4" id="KW-0547">Nucleotide-binding</keyword>
<dbReference type="InterPro" id="IPR000330">
    <property type="entry name" value="SNF2_N"/>
</dbReference>
<dbReference type="Gene3D" id="3.40.50.10810">
    <property type="entry name" value="Tandem AAA-ATPase domain"/>
    <property type="match status" value="1"/>
</dbReference>
<reference evidence="14 15" key="1">
    <citation type="submission" date="2017-06" db="EMBL/GenBank/DDBJ databases">
        <title>Draft genome sequence of a variant of Elsinoe murrayae.</title>
        <authorList>
            <person name="Cheng Q."/>
        </authorList>
    </citation>
    <scope>NUCLEOTIDE SEQUENCE [LARGE SCALE GENOMIC DNA]</scope>
    <source>
        <strain evidence="14 15">CQ-2017a</strain>
    </source>
</reference>
<dbReference type="GO" id="GO:0003677">
    <property type="term" value="F:DNA binding"/>
    <property type="evidence" value="ECO:0007669"/>
    <property type="project" value="UniProtKB-KW"/>
</dbReference>
<dbReference type="CDD" id="cd18793">
    <property type="entry name" value="SF2_C_SNF"/>
    <property type="match status" value="1"/>
</dbReference>
<dbReference type="EC" id="3.6.4.12" evidence="3"/>
<feature type="region of interest" description="Disordered" evidence="11">
    <location>
        <begin position="17"/>
        <end position="166"/>
    </location>
</feature>
<feature type="compositionally biased region" description="Acidic residues" evidence="11">
    <location>
        <begin position="308"/>
        <end position="328"/>
    </location>
</feature>
<dbReference type="GO" id="GO:0005694">
    <property type="term" value="C:chromosome"/>
    <property type="evidence" value="ECO:0007669"/>
    <property type="project" value="UniProtKB-ARBA"/>
</dbReference>
<dbReference type="InterPro" id="IPR027417">
    <property type="entry name" value="P-loop_NTPase"/>
</dbReference>
<feature type="compositionally biased region" description="Basic residues" evidence="11">
    <location>
        <begin position="293"/>
        <end position="303"/>
    </location>
</feature>
<evidence type="ECO:0000256" key="6">
    <source>
        <dbReference type="ARBA" id="ARBA00022806"/>
    </source>
</evidence>
<sequence length="1179" mass="131791">MAAKGGSIFAQTLASLQSSLPQGTQPTQPWNAPRSSPEVEVLASSPMKPSPAPRPRPSVMAPPGTTFRRPGTTATQSKPQSMSRTRPSQDSLDPSAFDDPPIDHSDDENDDLDAGIRPSSFVRSHGLNLSQFAYSSNPDDMASAYGSSRRNKAPRQGGPARALPVEGEYEMELDDIIDTIEREKVERMQLISPHVSVSRLFNALRKKRGHVDDACAYLLEDEEDATTKTSDLIDLTSDDMPTPRPFKTIAPMTKREIHAKNTIADRYTKKPQIDRRIKKPEPEPIVISSPPPKPRRRLVKGRKVRDEEEKDEDEDEGVILPVDEEDSSDAEHAPPPHSASETGLLKFLNECSALALADLANEKEATASLILTHRPFKNLDQIREITAGDQTKAKGKRSARKTIGEKVLDVCEEMWDGYEAVDKLVDECKRLGEPVLETMRKWTHGKVKEGELEITKLDDPHDSGIGTPSSGFSETEDVVSPVKRTSKGLLKQPSIMSKDLVMKDYQVTGLNWLNLLWSKRLSCILADDMGLGKTCQVISFLSHLKETEVEGTHLIIVPGSTIENWLREFSRFSPTLNVQAYYGSQAEREELRSMFEEDLDNTDVLVTTYDLATKPADNKFLRKIVRPRVCVFDEGHMLKNATSNRHTELSRIRAEFRLLLTGTPLQNNLQELISLLGFIMPDVFATAAEDLESIFKYKATIKDSSGNAALLSTQRIGRARAMLTPFILRRKKAQVLSILPAKHRRVEYCDMTPTQSKLWRSLIMQAMADKTAPASRARKANGNPQTVHMTSLRFAALHPLLLRRKYTDRVLQKLQYLLLNDARSEFRGNPPDLVWKYLTQDLKGGDYALHKFCVEHEDFIPVSFQLQESDWMEASGKMPVLKDMLIKWIEAGSRALIFSQFTTMLDILEAVLSTLGISFVRLDGGTKMNDRQVIIDAFTQDTGIKVFMLSTKAGGAGINLAAADKVVILEGGFNPQDEIQAENRAHRVGQEREVEVVRLVTRGTVEEVILQVGEVKLRLDEKVHGDDGEEEKGEEEGKKRVEEIFFGGLEENKGEGGGVEDEVVEEGRELGEDSVVEEEVAKEEHDGTDGDAQMAMRLEEEEERPRTRGLRRGRAVKKESPEPIEEEVEEETNLTRGKRKRSAPELKPNKQQATRKAAQGADIGAMFRQSLRKKGVNVG</sequence>
<evidence type="ECO:0000256" key="3">
    <source>
        <dbReference type="ARBA" id="ARBA00012551"/>
    </source>
</evidence>
<keyword evidence="7" id="KW-0067">ATP-binding</keyword>
<dbReference type="GO" id="GO:0140658">
    <property type="term" value="F:ATP-dependent chromatin remodeler activity"/>
    <property type="evidence" value="ECO:0007669"/>
    <property type="project" value="UniProtKB-ARBA"/>
</dbReference>
<dbReference type="Pfam" id="PF00271">
    <property type="entry name" value="Helicase_C"/>
    <property type="match status" value="1"/>
</dbReference>
<dbReference type="SMART" id="SM00490">
    <property type="entry name" value="HELICc"/>
    <property type="match status" value="1"/>
</dbReference>
<feature type="compositionally biased region" description="Polar residues" evidence="11">
    <location>
        <begin position="127"/>
        <end position="138"/>
    </location>
</feature>
<evidence type="ECO:0000259" key="12">
    <source>
        <dbReference type="PROSITE" id="PS51192"/>
    </source>
</evidence>
<dbReference type="SUPFAM" id="SSF52540">
    <property type="entry name" value="P-loop containing nucleoside triphosphate hydrolases"/>
    <property type="match status" value="2"/>
</dbReference>
<evidence type="ECO:0000256" key="7">
    <source>
        <dbReference type="ARBA" id="ARBA00022840"/>
    </source>
</evidence>
<dbReference type="PROSITE" id="PS51192">
    <property type="entry name" value="HELICASE_ATP_BIND_1"/>
    <property type="match status" value="1"/>
</dbReference>
<feature type="region of interest" description="Disordered" evidence="11">
    <location>
        <begin position="258"/>
        <end position="341"/>
    </location>
</feature>
<evidence type="ECO:0000256" key="11">
    <source>
        <dbReference type="SAM" id="MobiDB-lite"/>
    </source>
</evidence>
<keyword evidence="8" id="KW-0156">Chromatin regulator</keyword>
<evidence type="ECO:0000256" key="8">
    <source>
        <dbReference type="ARBA" id="ARBA00022853"/>
    </source>
</evidence>
<evidence type="ECO:0000256" key="10">
    <source>
        <dbReference type="ARBA" id="ARBA00023242"/>
    </source>
</evidence>
<dbReference type="InterPro" id="IPR049730">
    <property type="entry name" value="SNF2/RAD54-like_C"/>
</dbReference>
<dbReference type="OrthoDB" id="5857104at2759"/>